<evidence type="ECO:0000259" key="2">
    <source>
        <dbReference type="PROSITE" id="PS50943"/>
    </source>
</evidence>
<dbReference type="PANTHER" id="PTHR46797:SF1">
    <property type="entry name" value="METHYLPHOSPHONATE SYNTHASE"/>
    <property type="match status" value="1"/>
</dbReference>
<dbReference type="SUPFAM" id="SSF47413">
    <property type="entry name" value="lambda repressor-like DNA-binding domains"/>
    <property type="match status" value="1"/>
</dbReference>
<accession>A0ABT8TZ12</accession>
<organism evidence="3 4">
    <name type="scientific">Chryseobacterium urinae</name>
    <dbReference type="NCBI Taxonomy" id="3058400"/>
    <lineage>
        <taxon>Bacteria</taxon>
        <taxon>Pseudomonadati</taxon>
        <taxon>Bacteroidota</taxon>
        <taxon>Flavobacteriia</taxon>
        <taxon>Flavobacteriales</taxon>
        <taxon>Weeksellaceae</taxon>
        <taxon>Chryseobacterium group</taxon>
        <taxon>Chryseobacterium</taxon>
    </lineage>
</organism>
<evidence type="ECO:0000313" key="3">
    <source>
        <dbReference type="EMBL" id="MDO3424037.1"/>
    </source>
</evidence>
<comment type="caution">
    <text evidence="3">The sequence shown here is derived from an EMBL/GenBank/DDBJ whole genome shotgun (WGS) entry which is preliminary data.</text>
</comment>
<dbReference type="CDD" id="cd00093">
    <property type="entry name" value="HTH_XRE"/>
    <property type="match status" value="1"/>
</dbReference>
<reference evidence="3" key="1">
    <citation type="submission" date="2023-07" db="EMBL/GenBank/DDBJ databases">
        <title>AMR profile of multidrug- resistance Chryseobacterium gambrini related strain.</title>
        <authorList>
            <person name="Kirdat K."/>
            <person name="Bhatt A."/>
            <person name="Kuyare S."/>
            <person name="Yadav A."/>
        </authorList>
    </citation>
    <scope>NUCLEOTIDE SEQUENCE</scope>
    <source>
        <strain evidence="3">APV-1</strain>
    </source>
</reference>
<feature type="domain" description="HTH cro/C1-type" evidence="2">
    <location>
        <begin position="16"/>
        <end position="71"/>
    </location>
</feature>
<dbReference type="InterPro" id="IPR001387">
    <property type="entry name" value="Cro/C1-type_HTH"/>
</dbReference>
<proteinExistence type="predicted"/>
<dbReference type="SMART" id="SM00530">
    <property type="entry name" value="HTH_XRE"/>
    <property type="match status" value="1"/>
</dbReference>
<dbReference type="Gene3D" id="1.10.260.40">
    <property type="entry name" value="lambda repressor-like DNA-binding domains"/>
    <property type="match status" value="1"/>
</dbReference>
<sequence length="78" mass="9001">MDDKFLNIYKTVGENLRDKRKEKNLSQQQLADLAGKIDRSKISDIENGKEDFLFSTLLKICCALNVNLEELLNRKNIS</sequence>
<keyword evidence="1" id="KW-0238">DNA-binding</keyword>
<dbReference type="Pfam" id="PF01381">
    <property type="entry name" value="HTH_3"/>
    <property type="match status" value="1"/>
</dbReference>
<dbReference type="PROSITE" id="PS50943">
    <property type="entry name" value="HTH_CROC1"/>
    <property type="match status" value="1"/>
</dbReference>
<dbReference type="Proteomes" id="UP001168128">
    <property type="component" value="Unassembled WGS sequence"/>
</dbReference>
<gene>
    <name evidence="3" type="ORF">QWT87_03980</name>
</gene>
<evidence type="ECO:0000256" key="1">
    <source>
        <dbReference type="ARBA" id="ARBA00023125"/>
    </source>
</evidence>
<dbReference type="InterPro" id="IPR010982">
    <property type="entry name" value="Lambda_DNA-bd_dom_sf"/>
</dbReference>
<keyword evidence="4" id="KW-1185">Reference proteome</keyword>
<dbReference type="PANTHER" id="PTHR46797">
    <property type="entry name" value="HTH-TYPE TRANSCRIPTIONAL REGULATOR"/>
    <property type="match status" value="1"/>
</dbReference>
<protein>
    <submittedName>
        <fullName evidence="3">Helix-turn-helix transcriptional regulator</fullName>
    </submittedName>
</protein>
<dbReference type="RefSeq" id="WP_302713837.1">
    <property type="nucleotide sequence ID" value="NZ_JAULSJ010000004.1"/>
</dbReference>
<name>A0ABT8TZ12_9FLAO</name>
<dbReference type="InterPro" id="IPR050807">
    <property type="entry name" value="TransReg_Diox_bact_type"/>
</dbReference>
<evidence type="ECO:0000313" key="4">
    <source>
        <dbReference type="Proteomes" id="UP001168128"/>
    </source>
</evidence>
<dbReference type="EMBL" id="JAULSJ010000004">
    <property type="protein sequence ID" value="MDO3424037.1"/>
    <property type="molecule type" value="Genomic_DNA"/>
</dbReference>